<dbReference type="OrthoDB" id="2416192at2759"/>
<dbReference type="EMBL" id="CAJVPZ010017782">
    <property type="protein sequence ID" value="CAG8682281.1"/>
    <property type="molecule type" value="Genomic_DNA"/>
</dbReference>
<name>A0A9N9EJH5_9GLOM</name>
<keyword evidence="2" id="KW-1185">Reference proteome</keyword>
<dbReference type="Proteomes" id="UP000789396">
    <property type="component" value="Unassembled WGS sequence"/>
</dbReference>
<sequence>MSTFTSEEKAHLPAIKVIEDWNTEQLIDFLQWIGDIPAPSILGNSKEWFKRQRKGSLCLNHFPPEASSSVPVILFSSIFGKFKDFCEEDPEREDNEFTYEICYEIAKSYENEYECQSAANDMLEKYLNSSIQPISISCSRSDNYTSHFHTDGTISHALKYCEANFEYKWSDCFKSGFSPYLENYIVIIDLLTPVFPLIWQKYDEVTLLVSRTFHALKKSLKLLDQYYDQVDKQVQEVPQTDHPVYPSFPDVIIGDKSYSSQVISQVGAYLLWEVILSDKLVSHKKAYMKAVRGHQYSLDTHQFLADAGYAPKILASSIVPGNWHLHEGNILVSRLKENEFDVKLIDFEWSGKVGSASYSHFMNREEIQWPDGAEDGKI</sequence>
<evidence type="ECO:0000313" key="2">
    <source>
        <dbReference type="Proteomes" id="UP000789396"/>
    </source>
</evidence>
<proteinExistence type="predicted"/>
<organism evidence="1 2">
    <name type="scientific">Racocetra fulgida</name>
    <dbReference type="NCBI Taxonomy" id="60492"/>
    <lineage>
        <taxon>Eukaryota</taxon>
        <taxon>Fungi</taxon>
        <taxon>Fungi incertae sedis</taxon>
        <taxon>Mucoromycota</taxon>
        <taxon>Glomeromycotina</taxon>
        <taxon>Glomeromycetes</taxon>
        <taxon>Diversisporales</taxon>
        <taxon>Gigasporaceae</taxon>
        <taxon>Racocetra</taxon>
    </lineage>
</organism>
<protein>
    <submittedName>
        <fullName evidence="1">19193_t:CDS:1</fullName>
    </submittedName>
</protein>
<evidence type="ECO:0000313" key="1">
    <source>
        <dbReference type="EMBL" id="CAG8682281.1"/>
    </source>
</evidence>
<reference evidence="1" key="1">
    <citation type="submission" date="2021-06" db="EMBL/GenBank/DDBJ databases">
        <authorList>
            <person name="Kallberg Y."/>
            <person name="Tangrot J."/>
            <person name="Rosling A."/>
        </authorList>
    </citation>
    <scope>NUCLEOTIDE SEQUENCE</scope>
    <source>
        <strain evidence="1">IN212</strain>
    </source>
</reference>
<comment type="caution">
    <text evidence="1">The sequence shown here is derived from an EMBL/GenBank/DDBJ whole genome shotgun (WGS) entry which is preliminary data.</text>
</comment>
<feature type="non-terminal residue" evidence="1">
    <location>
        <position position="378"/>
    </location>
</feature>
<accession>A0A9N9EJH5</accession>
<gene>
    <name evidence="1" type="ORF">RFULGI_LOCUS9660</name>
</gene>
<dbReference type="AlphaFoldDB" id="A0A9N9EJH5"/>